<dbReference type="PANTHER" id="PTHR21512:SF5">
    <property type="entry name" value="TRAFFICKING PROTEIN PARTICLE COMPLEX SUBUNIT 9"/>
    <property type="match status" value="1"/>
</dbReference>
<dbReference type="InterPro" id="IPR058565">
    <property type="entry name" value="Ig_TRAPPC9_Trs120_1st"/>
</dbReference>
<feature type="domain" description="Trs120/TRAPPC9 TPR region" evidence="6">
    <location>
        <begin position="372"/>
        <end position="679"/>
    </location>
</feature>
<evidence type="ECO:0000256" key="3">
    <source>
        <dbReference type="SAM" id="MobiDB-lite"/>
    </source>
</evidence>
<dbReference type="InterPro" id="IPR058563">
    <property type="entry name" value="Trs120_TRAPPC9_N"/>
</dbReference>
<dbReference type="Pfam" id="PF26280">
    <property type="entry name" value="Ig_TRAPPC9-Trs120_2nd"/>
    <property type="match status" value="1"/>
</dbReference>
<gene>
    <name evidence="10" type="ORF">SERLADRAFT_451500</name>
</gene>
<name>F8P4D3_SERL9</name>
<evidence type="ECO:0000259" key="7">
    <source>
        <dbReference type="Pfam" id="PF26254"/>
    </source>
</evidence>
<feature type="signal peptide" evidence="4">
    <location>
        <begin position="1"/>
        <end position="21"/>
    </location>
</feature>
<evidence type="ECO:0000259" key="5">
    <source>
        <dbReference type="Pfam" id="PF08626"/>
    </source>
</evidence>
<keyword evidence="4" id="KW-0732">Signal</keyword>
<dbReference type="Proteomes" id="UP000008064">
    <property type="component" value="Unassembled WGS sequence"/>
</dbReference>
<comment type="subcellular location">
    <subcellularLocation>
        <location evidence="1">Golgi apparatus</location>
    </subcellularLocation>
</comment>
<dbReference type="Pfam" id="PF26254">
    <property type="entry name" value="Ig_TRAPPC9-Trs120_1st"/>
    <property type="match status" value="1"/>
</dbReference>
<feature type="domain" description="Trs120/TRAPPC9 fourth Ig-like" evidence="9">
    <location>
        <begin position="1253"/>
        <end position="1324"/>
    </location>
</feature>
<proteinExistence type="predicted"/>
<reference evidence="10" key="1">
    <citation type="submission" date="2011-04" db="EMBL/GenBank/DDBJ databases">
        <title>Evolution of plant cell wall degrading machinery underlies the functional diversity of forest fungi.</title>
        <authorList>
            <consortium name="US DOE Joint Genome Institute (JGI-PGF)"/>
            <person name="Eastwood D.C."/>
            <person name="Floudas D."/>
            <person name="Binder M."/>
            <person name="Majcherczyk A."/>
            <person name="Schneider P."/>
            <person name="Aerts A."/>
            <person name="Asiegbu F.O."/>
            <person name="Baker S.E."/>
            <person name="Barry K."/>
            <person name="Bendiksby M."/>
            <person name="Blumentritt M."/>
            <person name="Coutinho P.M."/>
            <person name="Cullen D."/>
            <person name="Cullen D."/>
            <person name="Gathman A."/>
            <person name="Goodell B."/>
            <person name="Henrissat B."/>
            <person name="Ihrmark K."/>
            <person name="Kauserud H."/>
            <person name="Kohler A."/>
            <person name="LaButti K."/>
            <person name="Lapidus A."/>
            <person name="Lavin J.L."/>
            <person name="Lee Y.-H."/>
            <person name="Lindquist E."/>
            <person name="Lilly W."/>
            <person name="Lucas S."/>
            <person name="Morin E."/>
            <person name="Murat C."/>
            <person name="Oguiza J.A."/>
            <person name="Park J."/>
            <person name="Pisabarro A.G."/>
            <person name="Riley R."/>
            <person name="Rosling A."/>
            <person name="Salamov A."/>
            <person name="Schmidt O."/>
            <person name="Schmutz J."/>
            <person name="Skrede I."/>
            <person name="Stenlid J."/>
            <person name="Wiebenga A."/>
            <person name="Xie X."/>
            <person name="Kues U."/>
            <person name="Hibbett D.S."/>
            <person name="Hoffmeister D."/>
            <person name="Hogberg N."/>
            <person name="Martin F."/>
            <person name="Grigoriev I.V."/>
            <person name="Watkinson S.C."/>
        </authorList>
    </citation>
    <scope>NUCLEOTIDE SEQUENCE</scope>
    <source>
        <strain evidence="10">S7.9</strain>
    </source>
</reference>
<evidence type="ECO:0000256" key="4">
    <source>
        <dbReference type="SAM" id="SignalP"/>
    </source>
</evidence>
<dbReference type="Pfam" id="PF26283">
    <property type="entry name" value="Ig_TRAPPC9-Trs120_4th"/>
    <property type="match status" value="1"/>
</dbReference>
<evidence type="ECO:0000259" key="6">
    <source>
        <dbReference type="Pfam" id="PF26251"/>
    </source>
</evidence>
<feature type="chain" id="PRO_5003381844" description="Trafficking protein particle complex subunit 11 domain-containing protein" evidence="4">
    <location>
        <begin position="22"/>
        <end position="1349"/>
    </location>
</feature>
<dbReference type="InterPro" id="IPR013935">
    <property type="entry name" value="Trs120_TRAPPC9"/>
</dbReference>
<dbReference type="HOGENOM" id="CLU_002231_2_1_1"/>
<dbReference type="GeneID" id="18816741"/>
<evidence type="ECO:0000259" key="8">
    <source>
        <dbReference type="Pfam" id="PF26282"/>
    </source>
</evidence>
<feature type="domain" description="Trs120/TRAPPC9 N-terminal" evidence="5">
    <location>
        <begin position="6"/>
        <end position="349"/>
    </location>
</feature>
<feature type="domain" description="Trs120/TRAPPC9 third Ig-like" evidence="8">
    <location>
        <begin position="1048"/>
        <end position="1217"/>
    </location>
</feature>
<keyword evidence="2" id="KW-0333">Golgi apparatus</keyword>
<dbReference type="InterPro" id="IPR058564">
    <property type="entry name" value="TPR_TRAPPC9_Trs120"/>
</dbReference>
<feature type="domain" description="Trs120/TRAPPC9 first Ig-like" evidence="7">
    <location>
        <begin position="693"/>
        <end position="895"/>
    </location>
</feature>
<evidence type="ECO:0000313" key="10">
    <source>
        <dbReference type="EMBL" id="EGO21471.1"/>
    </source>
</evidence>
<evidence type="ECO:0008006" key="11">
    <source>
        <dbReference type="Google" id="ProtNLM"/>
    </source>
</evidence>
<accession>F8P4D3</accession>
<dbReference type="InterPro" id="IPR058568">
    <property type="entry name" value="Ig_TRAPPC9_Trs120_4th"/>
</dbReference>
<organism>
    <name type="scientific">Serpula lacrymans var. lacrymans (strain S7.9)</name>
    <name type="common">Dry rot fungus</name>
    <dbReference type="NCBI Taxonomy" id="578457"/>
    <lineage>
        <taxon>Eukaryota</taxon>
        <taxon>Fungi</taxon>
        <taxon>Dikarya</taxon>
        <taxon>Basidiomycota</taxon>
        <taxon>Agaricomycotina</taxon>
        <taxon>Agaricomycetes</taxon>
        <taxon>Agaricomycetidae</taxon>
        <taxon>Boletales</taxon>
        <taxon>Coniophorineae</taxon>
        <taxon>Serpulaceae</taxon>
        <taxon>Serpula</taxon>
    </lineage>
</organism>
<sequence length="1349" mass="148762">MDSLAFASLALVRILLLPVGGISGPTFEKYAAEIRNFDNIRLGDIPAETKEDRARFMPNPLSTGYLHLAFPSHPPPFTHSPLSLFRPSHFSLGVVGIAVCSQTEPLNSILEKFEHSLGEISSSGSTFPLAKICFVFEDSEETAGSNLGENIPGLVVIPSVMGNKKLYIGTLLADLCSQILGEFSRIVNTLESPLGNEYLNSALFPTLPPSSEFPLPLELNGNHDVLPQLTSHFSQPDLTSRASLQPNFLAKRNSSMGPGINTIPSTSTSRQSTLGVPPAKKRQSAIGASSSHGRLYKVLADFFLLSGRTEDAALWYTEAIVLLKPAQDAIWHASALEGMATVTILDAWSTGHGLQTSFSTTKEAWNDTYEKLSQAISLYNKAPTQSEIGQNNPFLAYLYVTAVLRQASLLFCIWSAKGWGPLAWTSMLQPAASSFLQSVIADTAWAKLERLSTITGISRSQISTVLAQAHGPWLLHLGPRERLITLQSIASTYACLGYKRKEIYILREVLGCIMDLLVCGREENDEYQRSNIANSGLGIRGVDLGDQSPETQKGNVSIKMNETTDGNESILRLLTHICRVLGVDFEAVKLVKLDKSGSAVAEDDDSDSANPILEMFGWSELQIGVIRELYNVIADLLDYLAVARIALSSLKTMHPVLSIGDQYHLYQTATRALATARRRGSSETVEYWAGRPVISISVSPLPLSRRPIESPVSALAPKQPAIDRILAGATDPFLYNPRRMTSAMGKSMIVQNEVIEVTVTLQNPFIFEIELQSLSLSTRGVPFESHSVTGIIIPSNSYHHVTITGTALEAGALIVRGCIVQAPDGAPREFLLPLYSSEEEDKMARQSSALKGDLDRVKYSGLESRPWEKEAKRLSVTTAPSKRTVRFLECKVVPEQPQLRIRWTSLTHGAVMLYNGERSTIRLTLENVSSLPIDFLRLSFEDSTIALAQDALSEGEMSVFETYETEYELIHRQAFSANSNKDISTIKPGQKVVLTVTCLGKVGCTSGAIHISYSYVNRPQYDLQTPGGVIHTRLLTYPVTVTVYHMLECHDMNILPFDNTSASTPREDEQDDSIQSCKSLTEVPDKDDWCLLSVDVRNTYGLPFEVTFERVQGDVPRASVSSIVPPGSMTRIMIPIKKFKLPEAESSAAIPTLSERQFVVAKTNLTSEEERTQREMFWYREELLKVVRGRWKEANGTRSGELSLRRQRMTLTMLKTLRTETARVNLSLVQYETDDLLPRKIECKGGAYLPKPDEVIYLRIEVSNLASTSFTITINLHMDPHEHILFEGVLCDILLGKIESGECKTMEMPICFLCHGRFEICAEARILSVADASGRAGAGRIRAVVSESP</sequence>
<dbReference type="Pfam" id="PF26251">
    <property type="entry name" value="TPR_TRAPPC9-Trs120"/>
    <property type="match status" value="1"/>
</dbReference>
<dbReference type="Pfam" id="PF08626">
    <property type="entry name" value="TRAPPC9-Trs120"/>
    <property type="match status" value="1"/>
</dbReference>
<dbReference type="InterPro" id="IPR058567">
    <property type="entry name" value="Ig_TRAPPC9_Trs120_3rd"/>
</dbReference>
<feature type="region of interest" description="Disordered" evidence="3">
    <location>
        <begin position="252"/>
        <end position="281"/>
    </location>
</feature>
<evidence type="ECO:0000256" key="2">
    <source>
        <dbReference type="ARBA" id="ARBA00023034"/>
    </source>
</evidence>
<protein>
    <recommendedName>
        <fullName evidence="11">Trafficking protein particle complex subunit 11 domain-containing protein</fullName>
    </recommendedName>
</protein>
<dbReference type="GO" id="GO:0005802">
    <property type="term" value="C:trans-Golgi network"/>
    <property type="evidence" value="ECO:0007669"/>
    <property type="project" value="TreeGrafter"/>
</dbReference>
<dbReference type="EMBL" id="GL945438">
    <property type="protein sequence ID" value="EGO21471.1"/>
    <property type="molecule type" value="Genomic_DNA"/>
</dbReference>
<dbReference type="RefSeq" id="XP_007321257.1">
    <property type="nucleotide sequence ID" value="XM_007321195.1"/>
</dbReference>
<dbReference type="Pfam" id="PF26282">
    <property type="entry name" value="Ig_TRAPPC9-Trs120_3rd"/>
    <property type="match status" value="1"/>
</dbReference>
<evidence type="ECO:0000259" key="9">
    <source>
        <dbReference type="Pfam" id="PF26283"/>
    </source>
</evidence>
<feature type="compositionally biased region" description="Polar residues" evidence="3">
    <location>
        <begin position="252"/>
        <end position="274"/>
    </location>
</feature>
<dbReference type="PANTHER" id="PTHR21512">
    <property type="entry name" value="TRAFFICKING PROTEIN PARTICLE COMPLEX SUBUNIT 9"/>
    <property type="match status" value="1"/>
</dbReference>
<dbReference type="OrthoDB" id="27962at2759"/>
<evidence type="ECO:0000256" key="1">
    <source>
        <dbReference type="ARBA" id="ARBA00004555"/>
    </source>
</evidence>
<dbReference type="KEGG" id="sla:SERLADRAFT_451500"/>